<evidence type="ECO:0000313" key="2">
    <source>
        <dbReference type="Proteomes" id="UP000180133"/>
    </source>
</evidence>
<protein>
    <submittedName>
        <fullName evidence="1">Uncharacterized protein</fullName>
    </submittedName>
</protein>
<keyword evidence="2" id="KW-1185">Reference proteome</keyword>
<organism evidence="1 2">
    <name type="scientific">Vibrio rotiferianus</name>
    <dbReference type="NCBI Taxonomy" id="190895"/>
    <lineage>
        <taxon>Bacteria</taxon>
        <taxon>Pseudomonadati</taxon>
        <taxon>Pseudomonadota</taxon>
        <taxon>Gammaproteobacteria</taxon>
        <taxon>Vibrionales</taxon>
        <taxon>Vibrionaceae</taxon>
        <taxon>Vibrio</taxon>
    </lineage>
</organism>
<accession>A0ABX3DBY8</accession>
<comment type="caution">
    <text evidence="1">The sequence shown here is derived from an EMBL/GenBank/DDBJ whole genome shotgun (WGS) entry which is preliminary data.</text>
</comment>
<dbReference type="Proteomes" id="UP000180133">
    <property type="component" value="Unassembled WGS sequence"/>
</dbReference>
<proteinExistence type="predicted"/>
<sequence>MLASEHKLFLRKENRSLLLMRKNIIFSISESFFSSKKIKTLFESLARTFYPFNSLLQSKLNIESRIYKFHAKLLIIVMLMPMVKNEMLINILRKNRGESKGRATDLELFG</sequence>
<name>A0ABX3DBY8_9VIBR</name>
<gene>
    <name evidence="1" type="ORF">BI375_15855</name>
</gene>
<dbReference type="EMBL" id="MKFT01000005">
    <property type="protein sequence ID" value="OHY94576.1"/>
    <property type="molecule type" value="Genomic_DNA"/>
</dbReference>
<reference evidence="1 2" key="1">
    <citation type="submission" date="2016-09" db="EMBL/GenBank/DDBJ databases">
        <title>Isolation, identification and antibiotic sensitivity analysis of bacterial pathogen from juvenile Hippocampus erectus with tail-rotted disease.</title>
        <authorList>
            <person name="Yang Q."/>
        </authorList>
    </citation>
    <scope>NUCLEOTIDE SEQUENCE [LARGE SCALE GENOMIC DNA]</scope>
    <source>
        <strain evidence="1 2">HM-10</strain>
    </source>
</reference>
<evidence type="ECO:0000313" key="1">
    <source>
        <dbReference type="EMBL" id="OHY94576.1"/>
    </source>
</evidence>